<dbReference type="OrthoDB" id="9781287at2"/>
<dbReference type="Pfam" id="PF01988">
    <property type="entry name" value="VIT1"/>
    <property type="match status" value="1"/>
</dbReference>
<accession>A0A2P8CFE4</accession>
<keyword evidence="3 5" id="KW-1133">Transmembrane helix</keyword>
<dbReference type="InterPro" id="IPR008217">
    <property type="entry name" value="Ccc1_fam"/>
</dbReference>
<dbReference type="GO" id="GO:0012505">
    <property type="term" value="C:endomembrane system"/>
    <property type="evidence" value="ECO:0007669"/>
    <property type="project" value="UniProtKB-SubCell"/>
</dbReference>
<dbReference type="AlphaFoldDB" id="A0A2P8CFE4"/>
<evidence type="ECO:0000256" key="1">
    <source>
        <dbReference type="ARBA" id="ARBA00004127"/>
    </source>
</evidence>
<comment type="caution">
    <text evidence="7">The sequence shown here is derived from an EMBL/GenBank/DDBJ whole genome shotgun (WGS) entry which is preliminary data.</text>
</comment>
<dbReference type="InterPro" id="IPR009078">
    <property type="entry name" value="Ferritin-like_SF"/>
</dbReference>
<dbReference type="RefSeq" id="WP_106541537.1">
    <property type="nucleotide sequence ID" value="NZ_BLAU01000001.1"/>
</dbReference>
<evidence type="ECO:0000313" key="6">
    <source>
        <dbReference type="EMBL" id="GET23239.1"/>
    </source>
</evidence>
<evidence type="ECO:0000313" key="8">
    <source>
        <dbReference type="Proteomes" id="UP000240621"/>
    </source>
</evidence>
<evidence type="ECO:0000256" key="2">
    <source>
        <dbReference type="ARBA" id="ARBA00022692"/>
    </source>
</evidence>
<protein>
    <submittedName>
        <fullName evidence="6">Membrane protein</fullName>
    </submittedName>
    <submittedName>
        <fullName evidence="7">VIT1/CCC1 family predicted Fe2+/Mn2+ transporter</fullName>
    </submittedName>
</protein>
<feature type="transmembrane region" description="Helical" evidence="5">
    <location>
        <begin position="264"/>
        <end position="285"/>
    </location>
</feature>
<keyword evidence="2 5" id="KW-0812">Transmembrane</keyword>
<name>A0A2P8CFE4_9BACT</name>
<sequence length="293" mass="32934">MKRKPLSSETRSQLLVAQGNEITEYHIYKQLAAKQRDPHNAEVLNRIADDEHKHYEIWKEYTETKVAPSKWKIWKFYWIARIFGITFGIKLMEKGEENAQVNYNEIAAEIPEAKIISKEENDHEAQLIDLLEEDKLKYIGSIVLGLNDALVEILGTLAGLTFALQNTRLVALAGIITGLAGALSMSSSEYLSNKSEGNHEGAVKSAIFTGIAYVFAVVFLVVPYLLFTSPFVALIVAVVDSVLVVFLYSYYISVANDQPFRKRFWEMVILSTVVGLISFGLGYLVRIMFGIDV</sequence>
<dbReference type="EMBL" id="BLAU01000001">
    <property type="protein sequence ID" value="GET23239.1"/>
    <property type="molecule type" value="Genomic_DNA"/>
</dbReference>
<evidence type="ECO:0000256" key="4">
    <source>
        <dbReference type="ARBA" id="ARBA00023136"/>
    </source>
</evidence>
<evidence type="ECO:0000256" key="3">
    <source>
        <dbReference type="ARBA" id="ARBA00022989"/>
    </source>
</evidence>
<dbReference type="CDD" id="cd02431">
    <property type="entry name" value="Ferritin_CCC1_C"/>
    <property type="match status" value="1"/>
</dbReference>
<evidence type="ECO:0000256" key="5">
    <source>
        <dbReference type="SAM" id="Phobius"/>
    </source>
</evidence>
<proteinExistence type="predicted"/>
<dbReference type="InterPro" id="IPR039376">
    <property type="entry name" value="Ferritin_CCC1_N"/>
</dbReference>
<dbReference type="GO" id="GO:0030026">
    <property type="term" value="P:intracellular manganese ion homeostasis"/>
    <property type="evidence" value="ECO:0007669"/>
    <property type="project" value="InterPro"/>
</dbReference>
<gene>
    <name evidence="7" type="ORF">CLV93_103109</name>
    <name evidence="6" type="ORF">JCM18694_34850</name>
</gene>
<dbReference type="GO" id="GO:0005384">
    <property type="term" value="F:manganese ion transmembrane transporter activity"/>
    <property type="evidence" value="ECO:0007669"/>
    <property type="project" value="InterPro"/>
</dbReference>
<feature type="transmembrane region" description="Helical" evidence="5">
    <location>
        <begin position="169"/>
        <end position="185"/>
    </location>
</feature>
<keyword evidence="9" id="KW-1185">Reference proteome</keyword>
<evidence type="ECO:0000313" key="7">
    <source>
        <dbReference type="EMBL" id="PSK83694.1"/>
    </source>
</evidence>
<dbReference type="Proteomes" id="UP000240621">
    <property type="component" value="Unassembled WGS sequence"/>
</dbReference>
<feature type="transmembrane region" description="Helical" evidence="5">
    <location>
        <begin position="206"/>
        <end position="225"/>
    </location>
</feature>
<feature type="transmembrane region" description="Helical" evidence="5">
    <location>
        <begin position="231"/>
        <end position="252"/>
    </location>
</feature>
<feature type="transmembrane region" description="Helical" evidence="5">
    <location>
        <begin position="138"/>
        <end position="163"/>
    </location>
</feature>
<organism evidence="7 8">
    <name type="scientific">Prolixibacter denitrificans</name>
    <dbReference type="NCBI Taxonomy" id="1541063"/>
    <lineage>
        <taxon>Bacteria</taxon>
        <taxon>Pseudomonadati</taxon>
        <taxon>Bacteroidota</taxon>
        <taxon>Bacteroidia</taxon>
        <taxon>Marinilabiliales</taxon>
        <taxon>Prolixibacteraceae</taxon>
        <taxon>Prolixibacter</taxon>
    </lineage>
</organism>
<comment type="subcellular location">
    <subcellularLocation>
        <location evidence="1">Endomembrane system</location>
        <topology evidence="1">Multi-pass membrane protein</topology>
    </subcellularLocation>
</comment>
<dbReference type="Proteomes" id="UP000396862">
    <property type="component" value="Unassembled WGS sequence"/>
</dbReference>
<dbReference type="Gene3D" id="1.20.5.420">
    <property type="entry name" value="Immunoglobulin FC, subunit C"/>
    <property type="match status" value="1"/>
</dbReference>
<evidence type="ECO:0000313" key="9">
    <source>
        <dbReference type="Proteomes" id="UP000396862"/>
    </source>
</evidence>
<dbReference type="CDD" id="cd01044">
    <property type="entry name" value="Ferritin_CCC1_N"/>
    <property type="match status" value="1"/>
</dbReference>
<dbReference type="SUPFAM" id="SSF47240">
    <property type="entry name" value="Ferritin-like"/>
    <property type="match status" value="1"/>
</dbReference>
<dbReference type="EMBL" id="PYGC01000003">
    <property type="protein sequence ID" value="PSK83694.1"/>
    <property type="molecule type" value="Genomic_DNA"/>
</dbReference>
<reference evidence="6 9" key="2">
    <citation type="submission" date="2019-10" db="EMBL/GenBank/DDBJ databases">
        <title>Prolixibacter strains distinguished by the presence of nitrate reductase genes were adept at nitrate-dependent anaerobic corrosion of metallic iron and carbon steel.</title>
        <authorList>
            <person name="Iino T."/>
            <person name="Shono N."/>
            <person name="Ito K."/>
            <person name="Nakamura R."/>
            <person name="Sueoka K."/>
            <person name="Harayama S."/>
            <person name="Ohkuma M."/>
        </authorList>
    </citation>
    <scope>NUCLEOTIDE SEQUENCE [LARGE SCALE GENOMIC DNA]</scope>
    <source>
        <strain evidence="6 9">MIC1-1</strain>
    </source>
</reference>
<keyword evidence="4 5" id="KW-0472">Membrane</keyword>
<reference evidence="7 8" key="1">
    <citation type="submission" date="2018-03" db="EMBL/GenBank/DDBJ databases">
        <title>Genomic Encyclopedia of Archaeal and Bacterial Type Strains, Phase II (KMG-II): from individual species to whole genera.</title>
        <authorList>
            <person name="Goeker M."/>
        </authorList>
    </citation>
    <scope>NUCLEOTIDE SEQUENCE [LARGE SCALE GENOMIC DNA]</scope>
    <source>
        <strain evidence="7 8">DSM 27267</strain>
    </source>
</reference>